<evidence type="ECO:0000313" key="2">
    <source>
        <dbReference type="EMBL" id="RSL70380.1"/>
    </source>
</evidence>
<name>A0A428QYL7_9HYPO</name>
<comment type="caution">
    <text evidence="2">The sequence shown here is derived from an EMBL/GenBank/DDBJ whole genome shotgun (WGS) entry which is preliminary data.</text>
</comment>
<proteinExistence type="predicted"/>
<reference evidence="2 3" key="1">
    <citation type="submission" date="2017-06" db="EMBL/GenBank/DDBJ databases">
        <title>Comparative genomic analysis of Ambrosia Fusariam Clade fungi.</title>
        <authorList>
            <person name="Stajich J.E."/>
            <person name="Carrillo J."/>
            <person name="Kijimoto T."/>
            <person name="Eskalen A."/>
            <person name="O'Donnell K."/>
            <person name="Kasson M."/>
        </authorList>
    </citation>
    <scope>NUCLEOTIDE SEQUENCE [LARGE SCALE GENOMIC DNA]</scope>
    <source>
        <strain evidence="2 3">NRRL62606</strain>
    </source>
</reference>
<accession>A0A428QYL7</accession>
<gene>
    <name evidence="2" type="ORF">CEP51_012215</name>
</gene>
<feature type="coiled-coil region" evidence="1">
    <location>
        <begin position="48"/>
        <end position="75"/>
    </location>
</feature>
<keyword evidence="1" id="KW-0175">Coiled coil</keyword>
<sequence length="100" mass="11593">MLVLDNTATVVRTIPRFNARNADFESTSSLAEPRVTLDNAEGHVRWGREELERENEAAQERVEFLCNRRAATEHNVERRMREFRDGGWAGPEAYSGRYRP</sequence>
<evidence type="ECO:0000256" key="1">
    <source>
        <dbReference type="SAM" id="Coils"/>
    </source>
</evidence>
<protein>
    <submittedName>
        <fullName evidence="2">Uncharacterized protein</fullName>
    </submittedName>
</protein>
<organism evidence="2 3">
    <name type="scientific">Fusarium floridanum</name>
    <dbReference type="NCBI Taxonomy" id="1325733"/>
    <lineage>
        <taxon>Eukaryota</taxon>
        <taxon>Fungi</taxon>
        <taxon>Dikarya</taxon>
        <taxon>Ascomycota</taxon>
        <taxon>Pezizomycotina</taxon>
        <taxon>Sordariomycetes</taxon>
        <taxon>Hypocreomycetidae</taxon>
        <taxon>Hypocreales</taxon>
        <taxon>Nectriaceae</taxon>
        <taxon>Fusarium</taxon>
        <taxon>Fusarium solani species complex</taxon>
    </lineage>
</organism>
<keyword evidence="3" id="KW-1185">Reference proteome</keyword>
<dbReference type="EMBL" id="NKCL01000447">
    <property type="protein sequence ID" value="RSL70380.1"/>
    <property type="molecule type" value="Genomic_DNA"/>
</dbReference>
<dbReference type="AlphaFoldDB" id="A0A428QYL7"/>
<evidence type="ECO:0000313" key="3">
    <source>
        <dbReference type="Proteomes" id="UP000287972"/>
    </source>
</evidence>
<dbReference type="Proteomes" id="UP000287972">
    <property type="component" value="Unassembled WGS sequence"/>
</dbReference>